<accession>A0A5N5HTB1</accession>
<protein>
    <submittedName>
        <fullName evidence="2">WPP domain-containing protein 2-like</fullName>
    </submittedName>
</protein>
<dbReference type="Proteomes" id="UP000327157">
    <property type="component" value="Chromosome 8"/>
</dbReference>
<evidence type="ECO:0000313" key="2">
    <source>
        <dbReference type="EMBL" id="KAB2629382.1"/>
    </source>
</evidence>
<dbReference type="AlphaFoldDB" id="A0A5N5HTB1"/>
<keyword evidence="3" id="KW-1185">Reference proteome</keyword>
<evidence type="ECO:0000256" key="1">
    <source>
        <dbReference type="SAM" id="MobiDB-lite"/>
    </source>
</evidence>
<evidence type="ECO:0000313" key="3">
    <source>
        <dbReference type="Proteomes" id="UP000327157"/>
    </source>
</evidence>
<comment type="caution">
    <text evidence="2">The sequence shown here is derived from an EMBL/GenBank/DDBJ whole genome shotgun (WGS) entry which is preliminary data.</text>
</comment>
<gene>
    <name evidence="2" type="ORF">D8674_034177</name>
</gene>
<reference evidence="2 3" key="1">
    <citation type="submission" date="2019-09" db="EMBL/GenBank/DDBJ databases">
        <authorList>
            <person name="Ou C."/>
        </authorList>
    </citation>
    <scope>NUCLEOTIDE SEQUENCE [LARGE SCALE GENOMIC DNA]</scope>
    <source>
        <strain evidence="2">S2</strain>
        <tissue evidence="2">Leaf</tissue>
    </source>
</reference>
<reference evidence="3" key="2">
    <citation type="submission" date="2019-10" db="EMBL/GenBank/DDBJ databases">
        <title>A de novo genome assembly of a pear dwarfing rootstock.</title>
        <authorList>
            <person name="Wang F."/>
            <person name="Wang J."/>
            <person name="Li S."/>
            <person name="Zhang Y."/>
            <person name="Fang M."/>
            <person name="Ma L."/>
            <person name="Zhao Y."/>
            <person name="Jiang S."/>
        </authorList>
    </citation>
    <scope>NUCLEOTIDE SEQUENCE [LARGE SCALE GENOMIC DNA]</scope>
</reference>
<sequence>MERSVLFGLSILTGSSSSRFHRRARSLRLHGAVLSNGSNSVPGLDGVEHALADLLGVNLQDLNSVLLDEGKGRCTREDKGEVKNREDSGRVAGFCKSGPWDVKSRRWWSPRPSCCRGGGEKGTTHWRRQERLDRQSESDS</sequence>
<proteinExistence type="predicted"/>
<dbReference type="EMBL" id="SMOL01000148">
    <property type="protein sequence ID" value="KAB2629382.1"/>
    <property type="molecule type" value="Genomic_DNA"/>
</dbReference>
<feature type="region of interest" description="Disordered" evidence="1">
    <location>
        <begin position="109"/>
        <end position="140"/>
    </location>
</feature>
<name>A0A5N5HTB1_9ROSA</name>
<organism evidence="2 3">
    <name type="scientific">Pyrus ussuriensis x Pyrus communis</name>
    <dbReference type="NCBI Taxonomy" id="2448454"/>
    <lineage>
        <taxon>Eukaryota</taxon>
        <taxon>Viridiplantae</taxon>
        <taxon>Streptophyta</taxon>
        <taxon>Embryophyta</taxon>
        <taxon>Tracheophyta</taxon>
        <taxon>Spermatophyta</taxon>
        <taxon>Magnoliopsida</taxon>
        <taxon>eudicotyledons</taxon>
        <taxon>Gunneridae</taxon>
        <taxon>Pentapetalae</taxon>
        <taxon>rosids</taxon>
        <taxon>fabids</taxon>
        <taxon>Rosales</taxon>
        <taxon>Rosaceae</taxon>
        <taxon>Amygdaloideae</taxon>
        <taxon>Maleae</taxon>
        <taxon>Pyrus</taxon>
    </lineage>
</organism>
<feature type="compositionally biased region" description="Basic and acidic residues" evidence="1">
    <location>
        <begin position="118"/>
        <end position="140"/>
    </location>
</feature>
<reference evidence="2 3" key="3">
    <citation type="submission" date="2019-11" db="EMBL/GenBank/DDBJ databases">
        <title>A de novo genome assembly of a pear dwarfing rootstock.</title>
        <authorList>
            <person name="Wang F."/>
            <person name="Wang J."/>
            <person name="Li S."/>
            <person name="Zhang Y."/>
            <person name="Fang M."/>
            <person name="Ma L."/>
            <person name="Zhao Y."/>
            <person name="Jiang S."/>
        </authorList>
    </citation>
    <scope>NUCLEOTIDE SEQUENCE [LARGE SCALE GENOMIC DNA]</scope>
    <source>
        <strain evidence="2">S2</strain>
        <tissue evidence="2">Leaf</tissue>
    </source>
</reference>